<organism evidence="7 8">
    <name type="scientific">Pythium oligandrum</name>
    <name type="common">Mycoparasitic fungus</name>
    <dbReference type="NCBI Taxonomy" id="41045"/>
    <lineage>
        <taxon>Eukaryota</taxon>
        <taxon>Sar</taxon>
        <taxon>Stramenopiles</taxon>
        <taxon>Oomycota</taxon>
        <taxon>Peronosporomycetes</taxon>
        <taxon>Pythiales</taxon>
        <taxon>Pythiaceae</taxon>
        <taxon>Pythium</taxon>
    </lineage>
</organism>
<sequence length="989" mass="108644">MVPVGHDESSTTCPCGKDATRRCDGCALAYCEACCDKRHRKGAFQRHTIVRLVEETTKKHELTMPNMATEGTRVCEECLARSALLVCRACELEFCQECAHEVHQRGAMQSHVANGDFVFLNKSDAQQEDPSESLHLADVGRLLEDDDGEQISHTRDRVHSVEFLGGGHSLARINLATGVNDVEEGIDLEDPDQEKSPTPVLKAASTTSDNYDLWGSWNLRSFSERASSIESSSQWRGLRSLSIDETPSSPPLAKRDELPLSSITKSLRSLSFASTDENPQPAPVKPKRTNAPRPRSFSDYTSLGTSKMDDIWNERVEPSHISSKSSSAVELWRSMRTNFASRHVVVKSPIRVLSDIDAHQIIETLKNFGTIASLRDELISDGLLFCTFYELKAAIGAVKLWSTATNGPSSMPPSESIHFSLPYEVPNEVNCATLMIRINGPPMSSGEMRQLCSHYGEIASVLQNDLHSGKYIVEYNDAREVDEAMSGLVSLFHPSGQISVTRSHPPTLDMAKIQQFQDCAEARLSLIPVLEVGNRPKSYSASTTILTSPTSSTSSPLGSSFLDQSIGHPLNQEADMEAARGTSSFPSTSPFGVTTTTTTTSSGATSASPWTTRQPARPRSSSAFASSSASMIDTFGARARSPPATMGYGYNGSNVHSGYHQSRAYNVQSPPLYQQQRASTSSMGMSNRLNVGRSDSDPNFRHSFGYSGVSVGRNDRGTGEYTLALDKVISGEDTRTTLMIRNIPNKYTQQMLLSEINIQHHGKYDFFYLPIDFKNKCNMGYAFINFIEADSIVAFYQEFDRQKWTNFNSEKVCAISYARLQGKQAMITRFQNSSLLDKDESYRPLVFCSTGPTRGQPEPFPAPKPHMMAKKPNHQSFGANDEYGLSHASRMYLHHQAAQQLHHQAHLLHGQALLANAQAATTSMLQGVSGFGFQAGASHPGHHRSASQPSSPNFSPFEDEQHVFGLNQGAHSRSFHGTFNNGYGSGYAS</sequence>
<keyword evidence="2" id="KW-0863">Zinc-finger</keyword>
<dbReference type="InterPro" id="IPR007201">
    <property type="entry name" value="Mei2-like_Rrm_C"/>
</dbReference>
<dbReference type="PANTHER" id="PTHR23189">
    <property type="entry name" value="RNA RECOGNITION MOTIF-CONTAINING"/>
    <property type="match status" value="1"/>
</dbReference>
<keyword evidence="1 3" id="KW-0694">RNA-binding</keyword>
<feature type="domain" description="RRM" evidence="5">
    <location>
        <begin position="736"/>
        <end position="832"/>
    </location>
</feature>
<evidence type="ECO:0000256" key="3">
    <source>
        <dbReference type="PROSITE-ProRule" id="PRU00176"/>
    </source>
</evidence>
<feature type="domain" description="B box-type" evidence="6">
    <location>
        <begin position="70"/>
        <end position="111"/>
    </location>
</feature>
<reference evidence="7" key="1">
    <citation type="submission" date="2019-03" db="EMBL/GenBank/DDBJ databases">
        <title>Long read genome sequence of the mycoparasitic Pythium oligandrum ATCC 38472 isolated from sugarbeet rhizosphere.</title>
        <authorList>
            <person name="Gaulin E."/>
        </authorList>
    </citation>
    <scope>NUCLEOTIDE SEQUENCE</scope>
    <source>
        <strain evidence="7">ATCC 38472_TT</strain>
    </source>
</reference>
<evidence type="ECO:0000256" key="4">
    <source>
        <dbReference type="SAM" id="MobiDB-lite"/>
    </source>
</evidence>
<feature type="region of interest" description="Disordered" evidence="4">
    <location>
        <begin position="539"/>
        <end position="627"/>
    </location>
</feature>
<dbReference type="Pfam" id="PF04059">
    <property type="entry name" value="RRM_2"/>
    <property type="match status" value="1"/>
</dbReference>
<evidence type="ECO:0000313" key="8">
    <source>
        <dbReference type="Proteomes" id="UP000794436"/>
    </source>
</evidence>
<dbReference type="InterPro" id="IPR035979">
    <property type="entry name" value="RBD_domain_sf"/>
</dbReference>
<dbReference type="PROSITE" id="PS50119">
    <property type="entry name" value="ZF_BBOX"/>
    <property type="match status" value="1"/>
</dbReference>
<feature type="compositionally biased region" description="Low complexity" evidence="4">
    <location>
        <begin position="581"/>
        <end position="612"/>
    </location>
</feature>
<keyword evidence="8" id="KW-1185">Reference proteome</keyword>
<dbReference type="Gene3D" id="3.30.70.330">
    <property type="match status" value="1"/>
</dbReference>
<dbReference type="InterPro" id="IPR000504">
    <property type="entry name" value="RRM_dom"/>
</dbReference>
<feature type="compositionally biased region" description="Low complexity" evidence="4">
    <location>
        <begin position="540"/>
        <end position="560"/>
    </location>
</feature>
<accession>A0A8K1FN99</accession>
<feature type="region of interest" description="Disordered" evidence="4">
    <location>
        <begin position="936"/>
        <end position="959"/>
    </location>
</feature>
<proteinExistence type="predicted"/>
<dbReference type="GO" id="GO:0003723">
    <property type="term" value="F:RNA binding"/>
    <property type="evidence" value="ECO:0007669"/>
    <property type="project" value="UniProtKB-UniRule"/>
</dbReference>
<dbReference type="CDD" id="cd19757">
    <property type="entry name" value="Bbox1"/>
    <property type="match status" value="2"/>
</dbReference>
<dbReference type="EMBL" id="SPLM01000040">
    <property type="protein sequence ID" value="TMW64438.1"/>
    <property type="molecule type" value="Genomic_DNA"/>
</dbReference>
<dbReference type="AlphaFoldDB" id="A0A8K1FN99"/>
<evidence type="ECO:0000256" key="2">
    <source>
        <dbReference type="PROSITE-ProRule" id="PRU00024"/>
    </source>
</evidence>
<feature type="region of interest" description="Disordered" evidence="4">
    <location>
        <begin position="271"/>
        <end position="299"/>
    </location>
</feature>
<evidence type="ECO:0000256" key="1">
    <source>
        <dbReference type="ARBA" id="ARBA00022884"/>
    </source>
</evidence>
<dbReference type="InterPro" id="IPR012677">
    <property type="entry name" value="Nucleotide-bd_a/b_plait_sf"/>
</dbReference>
<keyword evidence="2" id="KW-0479">Metal-binding</keyword>
<dbReference type="InterPro" id="IPR000315">
    <property type="entry name" value="Znf_B-box"/>
</dbReference>
<dbReference type="PROSITE" id="PS50102">
    <property type="entry name" value="RRM"/>
    <property type="match status" value="1"/>
</dbReference>
<protein>
    <submittedName>
        <fullName evidence="7">Uncharacterized protein</fullName>
    </submittedName>
</protein>
<dbReference type="SUPFAM" id="SSF54928">
    <property type="entry name" value="RNA-binding domain, RBD"/>
    <property type="match status" value="2"/>
</dbReference>
<comment type="caution">
    <text evidence="7">The sequence shown here is derived from an EMBL/GenBank/DDBJ whole genome shotgun (WGS) entry which is preliminary data.</text>
</comment>
<name>A0A8K1FN99_PYTOL</name>
<evidence type="ECO:0000259" key="6">
    <source>
        <dbReference type="PROSITE" id="PS50119"/>
    </source>
</evidence>
<dbReference type="GO" id="GO:0008270">
    <property type="term" value="F:zinc ion binding"/>
    <property type="evidence" value="ECO:0007669"/>
    <property type="project" value="UniProtKB-KW"/>
</dbReference>
<keyword evidence="2" id="KW-0862">Zinc</keyword>
<evidence type="ECO:0000259" key="5">
    <source>
        <dbReference type="PROSITE" id="PS50102"/>
    </source>
</evidence>
<dbReference type="Proteomes" id="UP000794436">
    <property type="component" value="Unassembled WGS sequence"/>
</dbReference>
<dbReference type="InterPro" id="IPR034454">
    <property type="entry name" value="MEI2-like_RRM3"/>
</dbReference>
<evidence type="ECO:0000313" key="7">
    <source>
        <dbReference type="EMBL" id="TMW64438.1"/>
    </source>
</evidence>
<dbReference type="CDD" id="cd12531">
    <property type="entry name" value="RRM3_MEI2_like"/>
    <property type="match status" value="1"/>
</dbReference>
<dbReference type="OrthoDB" id="417481at2759"/>
<gene>
    <name evidence="7" type="ORF">Poli38472_013060</name>
</gene>